<feature type="region of interest" description="Disordered" evidence="1">
    <location>
        <begin position="253"/>
        <end position="293"/>
    </location>
</feature>
<dbReference type="Proteomes" id="UP000308730">
    <property type="component" value="Unassembled WGS sequence"/>
</dbReference>
<dbReference type="EMBL" id="SGPM01000830">
    <property type="protein sequence ID" value="THH15348.1"/>
    <property type="molecule type" value="Genomic_DNA"/>
</dbReference>
<dbReference type="OrthoDB" id="4161428at2759"/>
<feature type="compositionally biased region" description="Polar residues" evidence="1">
    <location>
        <begin position="27"/>
        <end position="36"/>
    </location>
</feature>
<evidence type="ECO:0008006" key="4">
    <source>
        <dbReference type="Google" id="ProtNLM"/>
    </source>
</evidence>
<protein>
    <recommendedName>
        <fullName evidence="4">JmjC domain-containing protein</fullName>
    </recommendedName>
</protein>
<sequence>MSQLDPSAIYQPKRRGRPVGSKKVDPQSMTPEQYATYQEKRLRNNAAQQKHKEKMAAQKDPLVKANATAGSSTSDKRRADRSPSPSFKRRRVDSASKEPVVSSSGQVVGHGQRSLSPSARRSPSTSDGRRFLSAQEVFSFLELVKRDPGKANQLSADFFGRAIDEGFENGPQVGMPSPVLEAGQPRLPNGFVDRPACPPASPPAFPRASPDESAPVSARACLPPFRPSQDSAAQFHVNASETSLYFESRDTSIRRQSVGQTSPTRLSAGVQTGQPTSSTAVQTTPTVGQTSPTRLSAGVQTVQPMSSTAVQTTATTPSTAPHPVATSLATAPTPSGYGGATPYVLDLTRVEGQEILVGAEVVDWPGGVKTKGPYLRDEEGRNSLNYDFDYVKSLSEAVIPASQSPFYTELQYTRGLPDTVLVCDVQRALQRGHFVLVKDYPSTLHADDIEWTEDSLYNHFSLPMQHARLRLEARIKYVEEYKKIQKLKAAKKNKAKMHKMPELVCHTYITMADITRNILTGKHVAALLDAPSVDNVGLPFMKHLDDAYSSMYRTNNSVDEFRTSVSLDVQHAQSWLLYHFPGFHTYPHYDSHAYGTVIKVVKGVKMWVFEYSPETATARTKRDFYDAMSVHRGTEQVFTGDDVARYLVVAREGDILIQGPGQWHEVYTPQPAITTGGHFFSIDTMHMTEAMLRYDFATKGEETNHSHDSVRMALYAMMNGLRDNPRNVYSKKSLAALCRLVIQPEEYFRGKVEDPDLVVKKKKKKSEMPAAMVVMADVELAIKNAKDLLARLDVRAPSDEWDIVLGDGFYDPGEDIDISEIRHDLW</sequence>
<feature type="compositionally biased region" description="Low complexity" evidence="1">
    <location>
        <begin position="100"/>
        <end position="126"/>
    </location>
</feature>
<evidence type="ECO:0000313" key="3">
    <source>
        <dbReference type="Proteomes" id="UP000308730"/>
    </source>
</evidence>
<gene>
    <name evidence="2" type="ORF">EUX98_g9481</name>
</gene>
<dbReference type="SUPFAM" id="SSF51197">
    <property type="entry name" value="Clavaminate synthase-like"/>
    <property type="match status" value="1"/>
</dbReference>
<accession>A0A4S4LUA4</accession>
<reference evidence="2 3" key="1">
    <citation type="submission" date="2019-02" db="EMBL/GenBank/DDBJ databases">
        <title>Genome sequencing of the rare red list fungi Antrodiella citrinella (Flaviporus citrinellus).</title>
        <authorList>
            <person name="Buettner E."/>
            <person name="Kellner H."/>
        </authorList>
    </citation>
    <scope>NUCLEOTIDE SEQUENCE [LARGE SCALE GENOMIC DNA]</scope>
    <source>
        <strain evidence="2 3">DSM 108506</strain>
    </source>
</reference>
<dbReference type="Gene3D" id="2.60.120.650">
    <property type="entry name" value="Cupin"/>
    <property type="match status" value="1"/>
</dbReference>
<organism evidence="2 3">
    <name type="scientific">Antrodiella citrinella</name>
    <dbReference type="NCBI Taxonomy" id="2447956"/>
    <lineage>
        <taxon>Eukaryota</taxon>
        <taxon>Fungi</taxon>
        <taxon>Dikarya</taxon>
        <taxon>Basidiomycota</taxon>
        <taxon>Agaricomycotina</taxon>
        <taxon>Agaricomycetes</taxon>
        <taxon>Polyporales</taxon>
        <taxon>Steccherinaceae</taxon>
        <taxon>Antrodiella</taxon>
    </lineage>
</organism>
<feature type="region of interest" description="Disordered" evidence="1">
    <location>
        <begin position="1"/>
        <end position="130"/>
    </location>
</feature>
<feature type="compositionally biased region" description="Polar residues" evidence="1">
    <location>
        <begin position="254"/>
        <end position="293"/>
    </location>
</feature>
<evidence type="ECO:0000313" key="2">
    <source>
        <dbReference type="EMBL" id="THH15348.1"/>
    </source>
</evidence>
<evidence type="ECO:0000256" key="1">
    <source>
        <dbReference type="SAM" id="MobiDB-lite"/>
    </source>
</evidence>
<dbReference type="AlphaFoldDB" id="A0A4S4LUA4"/>
<proteinExistence type="predicted"/>
<keyword evidence="3" id="KW-1185">Reference proteome</keyword>
<feature type="compositionally biased region" description="Low complexity" evidence="1">
    <location>
        <begin position="313"/>
        <end position="327"/>
    </location>
</feature>
<comment type="caution">
    <text evidence="2">The sequence shown here is derived from an EMBL/GenBank/DDBJ whole genome shotgun (WGS) entry which is preliminary data.</text>
</comment>
<name>A0A4S4LUA4_9APHY</name>
<feature type="region of interest" description="Disordered" evidence="1">
    <location>
        <begin position="313"/>
        <end position="335"/>
    </location>
</feature>